<dbReference type="PRINTS" id="PR00793">
    <property type="entry name" value="PROAMNOPTASE"/>
</dbReference>
<gene>
    <name evidence="4" type="ORF">GCM10023187_17810</name>
</gene>
<evidence type="ECO:0000256" key="2">
    <source>
        <dbReference type="ARBA" id="ARBA00022801"/>
    </source>
</evidence>
<evidence type="ECO:0000313" key="5">
    <source>
        <dbReference type="Proteomes" id="UP001500936"/>
    </source>
</evidence>
<comment type="caution">
    <text evidence="4">The sequence shown here is derived from an EMBL/GenBank/DDBJ whole genome shotgun (WGS) entry which is preliminary data.</text>
</comment>
<organism evidence="4 5">
    <name type="scientific">Nibrella viscosa</name>
    <dbReference type="NCBI Taxonomy" id="1084524"/>
    <lineage>
        <taxon>Bacteria</taxon>
        <taxon>Pseudomonadati</taxon>
        <taxon>Bacteroidota</taxon>
        <taxon>Cytophagia</taxon>
        <taxon>Cytophagales</taxon>
        <taxon>Spirosomataceae</taxon>
        <taxon>Nibrella</taxon>
    </lineage>
</organism>
<dbReference type="InterPro" id="IPR000073">
    <property type="entry name" value="AB_hydrolase_1"/>
</dbReference>
<feature type="domain" description="AB hydrolase-1" evidence="3">
    <location>
        <begin position="41"/>
        <end position="157"/>
    </location>
</feature>
<dbReference type="InterPro" id="IPR050266">
    <property type="entry name" value="AB_hydrolase_sf"/>
</dbReference>
<accession>A0ABP8K9X8</accession>
<dbReference type="Pfam" id="PF00561">
    <property type="entry name" value="Abhydrolase_1"/>
    <property type="match status" value="1"/>
</dbReference>
<sequence>MPPQQAPLPPAPGKLQLKQGYFPGKDGVQLFYRIVGSGKDTIVFVHGGPIGIEDGALDMEVIAERGYTFIAFDQRGVARSELVRDTTKLGIDSYVDDLEALRRFFGISKLSLIGLSWGSGVSSFYAYKYPNHVERMALISPMWTTPQDRAERWAKIKSVLGPEVALKTKVVDSLWYVAKDDQIQAVWKTYDSLQLPYAVIDPSHLDRARGTIHTYSPKALRNVDIAWKYAWGPVGNFRPMLKQIQVPTVVIEGEQTIVSKEAIKQYIYNMPNAKMVWIPDAGHMFWLDQPKAALDALDNFFKSIRN</sequence>
<reference evidence="5" key="1">
    <citation type="journal article" date="2019" name="Int. J. Syst. Evol. Microbiol.">
        <title>The Global Catalogue of Microorganisms (GCM) 10K type strain sequencing project: providing services to taxonomists for standard genome sequencing and annotation.</title>
        <authorList>
            <consortium name="The Broad Institute Genomics Platform"/>
            <consortium name="The Broad Institute Genome Sequencing Center for Infectious Disease"/>
            <person name="Wu L."/>
            <person name="Ma J."/>
        </authorList>
    </citation>
    <scope>NUCLEOTIDE SEQUENCE [LARGE SCALE GENOMIC DNA]</scope>
    <source>
        <strain evidence="5">JCM 17925</strain>
    </source>
</reference>
<keyword evidence="2" id="KW-0378">Hydrolase</keyword>
<protein>
    <recommendedName>
        <fullName evidence="3">AB hydrolase-1 domain-containing protein</fullName>
    </recommendedName>
</protein>
<dbReference type="EMBL" id="BAABHB010000003">
    <property type="protein sequence ID" value="GAA4402586.1"/>
    <property type="molecule type" value="Genomic_DNA"/>
</dbReference>
<dbReference type="Proteomes" id="UP001500936">
    <property type="component" value="Unassembled WGS sequence"/>
</dbReference>
<name>A0ABP8K9X8_9BACT</name>
<evidence type="ECO:0000256" key="1">
    <source>
        <dbReference type="ARBA" id="ARBA00010088"/>
    </source>
</evidence>
<dbReference type="InterPro" id="IPR002410">
    <property type="entry name" value="Peptidase_S33"/>
</dbReference>
<dbReference type="PANTHER" id="PTHR43798:SF33">
    <property type="entry name" value="HYDROLASE, PUTATIVE (AFU_ORTHOLOGUE AFUA_2G14860)-RELATED"/>
    <property type="match status" value="1"/>
</dbReference>
<dbReference type="SUPFAM" id="SSF53474">
    <property type="entry name" value="alpha/beta-Hydrolases"/>
    <property type="match status" value="1"/>
</dbReference>
<dbReference type="Gene3D" id="3.40.50.1820">
    <property type="entry name" value="alpha/beta hydrolase"/>
    <property type="match status" value="1"/>
</dbReference>
<dbReference type="InterPro" id="IPR029058">
    <property type="entry name" value="AB_hydrolase_fold"/>
</dbReference>
<evidence type="ECO:0000313" key="4">
    <source>
        <dbReference type="EMBL" id="GAA4402586.1"/>
    </source>
</evidence>
<dbReference type="PANTHER" id="PTHR43798">
    <property type="entry name" value="MONOACYLGLYCEROL LIPASE"/>
    <property type="match status" value="1"/>
</dbReference>
<proteinExistence type="inferred from homology"/>
<evidence type="ECO:0000259" key="3">
    <source>
        <dbReference type="Pfam" id="PF00561"/>
    </source>
</evidence>
<keyword evidence="5" id="KW-1185">Reference proteome</keyword>
<comment type="similarity">
    <text evidence="1">Belongs to the peptidase S33 family.</text>
</comment>